<protein>
    <submittedName>
        <fullName evidence="15">Structural maintenance of chromosomes protein</fullName>
    </submittedName>
</protein>
<dbReference type="GO" id="GO:0003697">
    <property type="term" value="F:single-stranded DNA binding"/>
    <property type="evidence" value="ECO:0007669"/>
    <property type="project" value="TreeGrafter"/>
</dbReference>
<evidence type="ECO:0000259" key="14">
    <source>
        <dbReference type="Pfam" id="PF13476"/>
    </source>
</evidence>
<feature type="coiled-coil region" evidence="12">
    <location>
        <begin position="221"/>
        <end position="255"/>
    </location>
</feature>
<dbReference type="STRING" id="2015173.A0A026VYC4"/>
<dbReference type="SUPFAM" id="SSF52540">
    <property type="entry name" value="P-loop containing nucleoside triphosphate hydrolases"/>
    <property type="match status" value="2"/>
</dbReference>
<comment type="similarity">
    <text evidence="3">Belongs to the SMC family. SMC6 subfamily.</text>
</comment>
<evidence type="ECO:0000313" key="15">
    <source>
        <dbReference type="EMBL" id="EZA48767.1"/>
    </source>
</evidence>
<keyword evidence="9" id="KW-0233">DNA recombination</keyword>
<dbReference type="InterPro" id="IPR027417">
    <property type="entry name" value="P-loop_NTPase"/>
</dbReference>
<dbReference type="Proteomes" id="UP000053097">
    <property type="component" value="Unassembled WGS sequence"/>
</dbReference>
<evidence type="ECO:0000256" key="9">
    <source>
        <dbReference type="ARBA" id="ARBA00023172"/>
    </source>
</evidence>
<feature type="compositionally biased region" description="Basic residues" evidence="13">
    <location>
        <begin position="1"/>
        <end position="11"/>
    </location>
</feature>
<dbReference type="OMA" id="MCHDHFY"/>
<evidence type="ECO:0000256" key="12">
    <source>
        <dbReference type="SAM" id="Coils"/>
    </source>
</evidence>
<dbReference type="GO" id="GO:0005524">
    <property type="term" value="F:ATP binding"/>
    <property type="evidence" value="ECO:0007669"/>
    <property type="project" value="UniProtKB-KW"/>
</dbReference>
<accession>A0A026VYC4</accession>
<dbReference type="GO" id="GO:0035861">
    <property type="term" value="C:site of double-strand break"/>
    <property type="evidence" value="ECO:0007669"/>
    <property type="project" value="TreeGrafter"/>
</dbReference>
<feature type="domain" description="Rad50/SbcC-type AAA" evidence="14">
    <location>
        <begin position="45"/>
        <end position="249"/>
    </location>
</feature>
<dbReference type="GO" id="GO:0016887">
    <property type="term" value="F:ATP hydrolysis activity"/>
    <property type="evidence" value="ECO:0007669"/>
    <property type="project" value="InterPro"/>
</dbReference>
<evidence type="ECO:0000256" key="11">
    <source>
        <dbReference type="ARBA" id="ARBA00023242"/>
    </source>
</evidence>
<evidence type="ECO:0000313" key="17">
    <source>
        <dbReference type="Proteomes" id="UP000053097"/>
    </source>
</evidence>
<keyword evidence="5" id="KW-0547">Nucleotide-binding</keyword>
<evidence type="ECO:0000256" key="1">
    <source>
        <dbReference type="ARBA" id="ARBA00004123"/>
    </source>
</evidence>
<sequence length="1071" mass="123044">MENSTKTHRKRTAEEKSNESQAKRARNNQNASTVTEHTAGKVKCIRVRNFMCHEALEIKLNENVNFIVGRNGSGKSAILTALTVGLGARANITNRGASVKEFIKKGKTSATIEVTLTNEGDTAYKPDIYGDTITVLRTIGNTLSYKIKNSKGDVISTKRDELENIMTTMNIQIDNPISVLNQDVSRTFLVISKPHEKYNLFLKATLLDAIENNYKEALHICEEEYEKLKQYSETLSQVKSEIQKLKESIHRLQEMDASRLELSNLEKELHWVTAIVEETKLGKIKEKLKLYEDNLKELQNVELSVGTKDEEIDKKIKEVEEKIHQAEQEVTDSSAAYNSAKEKYSVANEAYSSKQREWRSVGSKKKRLEDDIDLLRREIQKLESCNNEEHNKKKEMTERLSKMEERLDELEASLRTKQTELMHLEADKMRLLQEVQSAKNEVENFNRRIDKIKRELSAFEQQSDNALSVFGPNIPRLLRRIEEEYQKGRFKEKPRGPIGAYIKLKDATWAPAVESYLGYHTLGSFCVDNTQDAKLLTSIMKEIFYNEKNPQIISSKFYHKVHDVSRYCTQSPQYSNLLEAMVIEDPIVANSLIDQSEVECVLLIPTNKEACEIMSDATKVPKYCKKAFTQRGDTFFPDPNYRSYSGKCGTRAKYLQVSTMEAIQTLKEELQVAMNKKREAALAYDAIHDKMNRTNSELSNVSIAVRKLRSAQSECNDSINELKDKIESSEATSVDVFRIEATELEKKLAQENTVEKALAETVKELQKNVQTLDAEVKRCRDLRHNLHTVIDPLKDEINELKQQKERHRNECQRANRKLQDVRQAIQSVTGEFEMQERATTKAVSAATAQCPRINTTRSATQVKDLLTNLQEKINEVEHQFGSIDDLQDQLKEKEAKYGVNIELASRLKQSCEKHIERVKHRQNMFIQLRQLYGIQIQKAFTDILSLRQYKGTIKIDHANKILELHVSARDDKKSGNDTRSLSGGERSYSTVAFILALWECIQLPFYFLDEFDVFMDKVNRQVIMDILLDHTRSHPQSQFAFLTPLDTSQILAEDYVTIHQLQPPERRGLSQ</sequence>
<reference evidence="16" key="2">
    <citation type="journal article" date="2018" name="Genome Res.">
        <title>The genomic architecture and molecular evolution of ant odorant receptors.</title>
        <authorList>
            <person name="McKenzie S.K."/>
            <person name="Kronauer D.J.C."/>
        </authorList>
    </citation>
    <scope>NUCLEOTIDE SEQUENCE [LARGE SCALE GENOMIC DNA]</scope>
    <source>
        <strain evidence="16">Clonal line C1</strain>
    </source>
</reference>
<name>A0A026VYC4_OOCBI</name>
<evidence type="ECO:0000256" key="7">
    <source>
        <dbReference type="ARBA" id="ARBA00022840"/>
    </source>
</evidence>
<gene>
    <name evidence="16" type="ORF">DMN91_004777</name>
    <name evidence="15" type="ORF">X777_12683</name>
</gene>
<dbReference type="OrthoDB" id="10072614at2759"/>
<dbReference type="PANTHER" id="PTHR19306">
    <property type="entry name" value="STRUCTURAL MAINTENANCE OF CHROMOSOMES 5,6 SMC5, SMC6"/>
    <property type="match status" value="1"/>
</dbReference>
<evidence type="ECO:0000256" key="8">
    <source>
        <dbReference type="ARBA" id="ARBA00023054"/>
    </source>
</evidence>
<dbReference type="GO" id="GO:0005634">
    <property type="term" value="C:nucleus"/>
    <property type="evidence" value="ECO:0007669"/>
    <property type="project" value="UniProtKB-SubCell"/>
</dbReference>
<dbReference type="Proteomes" id="UP000279307">
    <property type="component" value="Chromosome 5"/>
</dbReference>
<dbReference type="Gene3D" id="3.40.50.300">
    <property type="entry name" value="P-loop containing nucleotide triphosphate hydrolases"/>
    <property type="match status" value="2"/>
</dbReference>
<evidence type="ECO:0000256" key="6">
    <source>
        <dbReference type="ARBA" id="ARBA00022763"/>
    </source>
</evidence>
<dbReference type="GO" id="GO:0000724">
    <property type="term" value="P:double-strand break repair via homologous recombination"/>
    <property type="evidence" value="ECO:0007669"/>
    <property type="project" value="TreeGrafter"/>
</dbReference>
<feature type="compositionally biased region" description="Polar residues" evidence="13">
    <location>
        <begin position="27"/>
        <end position="36"/>
    </location>
</feature>
<keyword evidence="10" id="KW-0234">DNA repair</keyword>
<proteinExistence type="inferred from homology"/>
<feature type="compositionally biased region" description="Basic and acidic residues" evidence="13">
    <location>
        <begin position="12"/>
        <end position="22"/>
    </location>
</feature>
<evidence type="ECO:0000256" key="3">
    <source>
        <dbReference type="ARBA" id="ARBA00006793"/>
    </source>
</evidence>
<dbReference type="Pfam" id="PF13476">
    <property type="entry name" value="AAA_23"/>
    <property type="match status" value="1"/>
</dbReference>
<evidence type="ECO:0000313" key="16">
    <source>
        <dbReference type="EMBL" id="RLU22499.1"/>
    </source>
</evidence>
<dbReference type="GO" id="GO:0003684">
    <property type="term" value="F:damaged DNA binding"/>
    <property type="evidence" value="ECO:0007669"/>
    <property type="project" value="TreeGrafter"/>
</dbReference>
<dbReference type="EMBL" id="QOIP01000005">
    <property type="protein sequence ID" value="RLU22499.1"/>
    <property type="molecule type" value="Genomic_DNA"/>
</dbReference>
<evidence type="ECO:0000256" key="2">
    <source>
        <dbReference type="ARBA" id="ARBA00004286"/>
    </source>
</evidence>
<dbReference type="GO" id="GO:0030915">
    <property type="term" value="C:Smc5-Smc6 complex"/>
    <property type="evidence" value="ECO:0007669"/>
    <property type="project" value="TreeGrafter"/>
</dbReference>
<keyword evidence="6" id="KW-0227">DNA damage</keyword>
<feature type="coiled-coil region" evidence="12">
    <location>
        <begin position="859"/>
        <end position="896"/>
    </location>
</feature>
<evidence type="ECO:0000256" key="13">
    <source>
        <dbReference type="SAM" id="MobiDB-lite"/>
    </source>
</evidence>
<comment type="subcellular location">
    <subcellularLocation>
        <location evidence="2">Chromosome</location>
    </subcellularLocation>
    <subcellularLocation>
        <location evidence="1">Nucleus</location>
    </subcellularLocation>
</comment>
<evidence type="ECO:0000256" key="4">
    <source>
        <dbReference type="ARBA" id="ARBA00022454"/>
    </source>
</evidence>
<keyword evidence="8 12" id="KW-0175">Coiled coil</keyword>
<evidence type="ECO:0000256" key="10">
    <source>
        <dbReference type="ARBA" id="ARBA00023204"/>
    </source>
</evidence>
<evidence type="ECO:0000256" key="5">
    <source>
        <dbReference type="ARBA" id="ARBA00022741"/>
    </source>
</evidence>
<reference evidence="15 17" key="1">
    <citation type="journal article" date="2014" name="Curr. Biol.">
        <title>The genome of the clonal raider ant Cerapachys biroi.</title>
        <authorList>
            <person name="Oxley P.R."/>
            <person name="Ji L."/>
            <person name="Fetter-Pruneda I."/>
            <person name="McKenzie S.K."/>
            <person name="Li C."/>
            <person name="Hu H."/>
            <person name="Zhang G."/>
            <person name="Kronauer D.J."/>
        </authorList>
    </citation>
    <scope>NUCLEOTIDE SEQUENCE [LARGE SCALE GENOMIC DNA]</scope>
</reference>
<keyword evidence="7" id="KW-0067">ATP-binding</keyword>
<dbReference type="SUPFAM" id="SSF57997">
    <property type="entry name" value="Tropomyosin"/>
    <property type="match status" value="1"/>
</dbReference>
<keyword evidence="17" id="KW-1185">Reference proteome</keyword>
<reference evidence="16" key="3">
    <citation type="submission" date="2018-07" db="EMBL/GenBank/DDBJ databases">
        <authorList>
            <person name="Mckenzie S.K."/>
            <person name="Kronauer D.J.C."/>
        </authorList>
    </citation>
    <scope>NUCLEOTIDE SEQUENCE</scope>
    <source>
        <strain evidence="16">Clonal line C1</strain>
    </source>
</reference>
<dbReference type="PANTHER" id="PTHR19306:SF6">
    <property type="entry name" value="STRUCTURAL MAINTENANCE OF CHROMOSOMES PROTEIN 6"/>
    <property type="match status" value="1"/>
</dbReference>
<keyword evidence="4" id="KW-0158">Chromosome</keyword>
<organism evidence="15 17">
    <name type="scientific">Ooceraea biroi</name>
    <name type="common">Clonal raider ant</name>
    <name type="synonym">Cerapachys biroi</name>
    <dbReference type="NCBI Taxonomy" id="2015173"/>
    <lineage>
        <taxon>Eukaryota</taxon>
        <taxon>Metazoa</taxon>
        <taxon>Ecdysozoa</taxon>
        <taxon>Arthropoda</taxon>
        <taxon>Hexapoda</taxon>
        <taxon>Insecta</taxon>
        <taxon>Pterygota</taxon>
        <taxon>Neoptera</taxon>
        <taxon>Endopterygota</taxon>
        <taxon>Hymenoptera</taxon>
        <taxon>Apocrita</taxon>
        <taxon>Aculeata</taxon>
        <taxon>Formicoidea</taxon>
        <taxon>Formicidae</taxon>
        <taxon>Dorylinae</taxon>
        <taxon>Ooceraea</taxon>
    </lineage>
</organism>
<dbReference type="AlphaFoldDB" id="A0A026VYC4"/>
<dbReference type="EMBL" id="KK107570">
    <property type="protein sequence ID" value="EZA48767.1"/>
    <property type="molecule type" value="Genomic_DNA"/>
</dbReference>
<feature type="region of interest" description="Disordered" evidence="13">
    <location>
        <begin position="1"/>
        <end position="38"/>
    </location>
</feature>
<feature type="coiled-coil region" evidence="12">
    <location>
        <begin position="281"/>
        <end position="469"/>
    </location>
</feature>
<feature type="coiled-coil region" evidence="12">
    <location>
        <begin position="748"/>
        <end position="831"/>
    </location>
</feature>
<keyword evidence="11" id="KW-0539">Nucleus</keyword>
<dbReference type="InterPro" id="IPR038729">
    <property type="entry name" value="Rad50/SbcC_AAA"/>
</dbReference>